<dbReference type="PROSITE" id="PS00699">
    <property type="entry name" value="NITROGENASE_1_1"/>
    <property type="match status" value="1"/>
</dbReference>
<dbReference type="NCBIfam" id="TIGR01282">
    <property type="entry name" value="nifD"/>
    <property type="match status" value="1"/>
</dbReference>
<evidence type="ECO:0000256" key="5">
    <source>
        <dbReference type="ARBA" id="ARBA00011462"/>
    </source>
</evidence>
<dbReference type="GO" id="GO:0046872">
    <property type="term" value="F:metal ion binding"/>
    <property type="evidence" value="ECO:0007669"/>
    <property type="project" value="UniProtKB-KW"/>
</dbReference>
<keyword evidence="19" id="KW-1185">Reference proteome</keyword>
<dbReference type="GO" id="GO:0051536">
    <property type="term" value="F:iron-sulfur cluster binding"/>
    <property type="evidence" value="ECO:0007669"/>
    <property type="project" value="UniProtKB-KW"/>
</dbReference>
<keyword evidence="11 16" id="KW-0408">Iron</keyword>
<evidence type="ECO:0000256" key="9">
    <source>
        <dbReference type="ARBA" id="ARBA00022840"/>
    </source>
</evidence>
<dbReference type="OrthoDB" id="9767044at2"/>
<dbReference type="InterPro" id="IPR000318">
    <property type="entry name" value="Nase_comp1_CS"/>
</dbReference>
<keyword evidence="12" id="KW-0411">Iron-sulfur</keyword>
<evidence type="ECO:0000256" key="6">
    <source>
        <dbReference type="ARBA" id="ARBA00022505"/>
    </source>
</evidence>
<comment type="function">
    <text evidence="3">This molybdenum-iron protein is part of the nitrogenase complex that catalyzes the key enzymatic reactions in nitrogen fixation.</text>
</comment>
<comment type="cofactor">
    <cofactor evidence="1">
        <name>[8Fe-7S] cluster</name>
        <dbReference type="ChEBI" id="CHEBI:21143"/>
    </cofactor>
</comment>
<protein>
    <recommendedName>
        <fullName evidence="16">Nitrogenase protein alpha chain</fullName>
        <ecNumber evidence="16">1.18.6.1</ecNumber>
    </recommendedName>
</protein>
<name>A0A1T4PFP1_9FIRM</name>
<comment type="cofactor">
    <cofactor evidence="2">
        <name>[7Fe-Mo-9S-C-homocitryl] cluster</name>
        <dbReference type="ChEBI" id="CHEBI:30409"/>
    </cofactor>
</comment>
<dbReference type="AlphaFoldDB" id="A0A1T4PFP1"/>
<evidence type="ECO:0000256" key="10">
    <source>
        <dbReference type="ARBA" id="ARBA00023002"/>
    </source>
</evidence>
<evidence type="ECO:0000256" key="15">
    <source>
        <dbReference type="RuleBase" id="RU004021"/>
    </source>
</evidence>
<reference evidence="19" key="1">
    <citation type="submission" date="2017-02" db="EMBL/GenBank/DDBJ databases">
        <authorList>
            <person name="Varghese N."/>
            <person name="Submissions S."/>
        </authorList>
    </citation>
    <scope>NUCLEOTIDE SEQUENCE [LARGE SCALE GENOMIC DNA]</scope>
    <source>
        <strain evidence="19">DSM 16521</strain>
    </source>
</reference>
<dbReference type="InterPro" id="IPR000510">
    <property type="entry name" value="Nase/OxRdtase_comp1"/>
</dbReference>
<organism evidence="18 19">
    <name type="scientific">Carboxydocella sporoproducens DSM 16521</name>
    <dbReference type="NCBI Taxonomy" id="1121270"/>
    <lineage>
        <taxon>Bacteria</taxon>
        <taxon>Bacillati</taxon>
        <taxon>Bacillota</taxon>
        <taxon>Clostridia</taxon>
        <taxon>Eubacteriales</taxon>
        <taxon>Clostridiales Family XVI. Incertae Sedis</taxon>
        <taxon>Carboxydocella</taxon>
    </lineage>
</organism>
<dbReference type="Pfam" id="PF00148">
    <property type="entry name" value="Oxidored_nitro"/>
    <property type="match status" value="1"/>
</dbReference>
<evidence type="ECO:0000256" key="4">
    <source>
        <dbReference type="ARBA" id="ARBA00011002"/>
    </source>
</evidence>
<dbReference type="PROSITE" id="PS00090">
    <property type="entry name" value="NITROGENASE_1_2"/>
    <property type="match status" value="1"/>
</dbReference>
<gene>
    <name evidence="18" type="ORF">SAMN02745885_01251</name>
</gene>
<dbReference type="GO" id="GO:0005524">
    <property type="term" value="F:ATP binding"/>
    <property type="evidence" value="ECO:0007669"/>
    <property type="project" value="UniProtKB-KW"/>
</dbReference>
<feature type="domain" description="Nitrogenase/oxidoreductase component 1" evidence="17">
    <location>
        <begin position="59"/>
        <end position="513"/>
    </location>
</feature>
<dbReference type="GO" id="GO:0016163">
    <property type="term" value="F:nitrogenase activity"/>
    <property type="evidence" value="ECO:0007669"/>
    <property type="project" value="UniProtKB-UniRule"/>
</dbReference>
<dbReference type="GO" id="GO:0016612">
    <property type="term" value="C:molybdenum-iron nitrogenase complex"/>
    <property type="evidence" value="ECO:0007669"/>
    <property type="project" value="UniProtKB-UniRule"/>
</dbReference>
<accession>A0A1T4PFP1</accession>
<keyword evidence="9" id="KW-0067">ATP-binding</keyword>
<evidence type="ECO:0000313" key="19">
    <source>
        <dbReference type="Proteomes" id="UP000189933"/>
    </source>
</evidence>
<dbReference type="SUPFAM" id="SSF53807">
    <property type="entry name" value="Helical backbone' metal receptor"/>
    <property type="match status" value="1"/>
</dbReference>
<keyword evidence="10 16" id="KW-0560">Oxidoreductase</keyword>
<keyword evidence="6" id="KW-0500">Molybdenum</keyword>
<evidence type="ECO:0000259" key="17">
    <source>
        <dbReference type="Pfam" id="PF00148"/>
    </source>
</evidence>
<dbReference type="EMBL" id="FUXM01000011">
    <property type="protein sequence ID" value="SJZ90191.1"/>
    <property type="molecule type" value="Genomic_DNA"/>
</dbReference>
<comment type="subunit">
    <text evidence="5">Tetramer of two alpha and two beta chains. Forms complex with the iron protein (nitrogenase component 2).</text>
</comment>
<evidence type="ECO:0000256" key="1">
    <source>
        <dbReference type="ARBA" id="ARBA00001919"/>
    </source>
</evidence>
<evidence type="ECO:0000256" key="12">
    <source>
        <dbReference type="ARBA" id="ARBA00023014"/>
    </source>
</evidence>
<dbReference type="Gene3D" id="3.40.50.1980">
    <property type="entry name" value="Nitrogenase molybdenum iron protein domain"/>
    <property type="match status" value="2"/>
</dbReference>
<comment type="similarity">
    <text evidence="4 15">Belongs to the NifD/NifK/NifE/NifN family.</text>
</comment>
<proteinExistence type="inferred from homology"/>
<evidence type="ECO:0000256" key="3">
    <source>
        <dbReference type="ARBA" id="ARBA00002621"/>
    </source>
</evidence>
<dbReference type="InterPro" id="IPR010143">
    <property type="entry name" value="Nase_comp1_asu"/>
</dbReference>
<evidence type="ECO:0000256" key="14">
    <source>
        <dbReference type="ARBA" id="ARBA00047967"/>
    </source>
</evidence>
<evidence type="ECO:0000313" key="18">
    <source>
        <dbReference type="EMBL" id="SJZ90191.1"/>
    </source>
</evidence>
<evidence type="ECO:0000256" key="13">
    <source>
        <dbReference type="ARBA" id="ARBA00023231"/>
    </source>
</evidence>
<dbReference type="Proteomes" id="UP000189933">
    <property type="component" value="Unassembled WGS sequence"/>
</dbReference>
<comment type="catalytic activity">
    <reaction evidence="14 16">
        <text>N2 + 8 reduced [2Fe-2S]-[ferredoxin] + 16 ATP + 16 H2O = H2 + 8 oxidized [2Fe-2S]-[ferredoxin] + 2 NH4(+) + 16 ADP + 16 phosphate + 6 H(+)</text>
        <dbReference type="Rhea" id="RHEA:21448"/>
        <dbReference type="Rhea" id="RHEA-COMP:10000"/>
        <dbReference type="Rhea" id="RHEA-COMP:10001"/>
        <dbReference type="ChEBI" id="CHEBI:15377"/>
        <dbReference type="ChEBI" id="CHEBI:15378"/>
        <dbReference type="ChEBI" id="CHEBI:17997"/>
        <dbReference type="ChEBI" id="CHEBI:18276"/>
        <dbReference type="ChEBI" id="CHEBI:28938"/>
        <dbReference type="ChEBI" id="CHEBI:30616"/>
        <dbReference type="ChEBI" id="CHEBI:33737"/>
        <dbReference type="ChEBI" id="CHEBI:33738"/>
        <dbReference type="ChEBI" id="CHEBI:43474"/>
        <dbReference type="ChEBI" id="CHEBI:456216"/>
        <dbReference type="EC" id="1.18.6.1"/>
    </reaction>
</comment>
<dbReference type="NCBIfam" id="TIGR01862">
    <property type="entry name" value="N2-ase-Ialpha"/>
    <property type="match status" value="1"/>
</dbReference>
<evidence type="ECO:0000256" key="2">
    <source>
        <dbReference type="ARBA" id="ARBA00001969"/>
    </source>
</evidence>
<dbReference type="EC" id="1.18.6.1" evidence="16"/>
<evidence type="ECO:0000256" key="16">
    <source>
        <dbReference type="RuleBase" id="RU004022"/>
    </source>
</evidence>
<dbReference type="InterPro" id="IPR005972">
    <property type="entry name" value="Nase_Mo-Fe_asu"/>
</dbReference>
<keyword evidence="13 15" id="KW-0535">Nitrogen fixation</keyword>
<dbReference type="PANTHER" id="PTHR43457:SF1">
    <property type="entry name" value="NITROGENASE MOLYBDENUM-IRON PROTEIN ALPHA CHAIN"/>
    <property type="match status" value="1"/>
</dbReference>
<dbReference type="RefSeq" id="WP_078665331.1">
    <property type="nucleotide sequence ID" value="NZ_FUXM01000011.1"/>
</dbReference>
<dbReference type="Gene3D" id="3.40.50.12380">
    <property type="entry name" value="Nitrogenase MoFe cofactor biosynthesis protein NifE, C-terminal"/>
    <property type="match status" value="1"/>
</dbReference>
<keyword evidence="7 16" id="KW-0479">Metal-binding</keyword>
<keyword evidence="8" id="KW-0547">Nucleotide-binding</keyword>
<evidence type="ECO:0000256" key="11">
    <source>
        <dbReference type="ARBA" id="ARBA00023004"/>
    </source>
</evidence>
<sequence length="528" mass="60447">MAIEKARHKQILEKMLEHYPSKIAKERKQHMVVIDPAAPDQHILADVSTIPGIMTNRGCTYAGCKGVVMGPIKNVLHITHGPIGCGFYTWNTRRNFATPEEGYDYFNHYCLSTDMQEKDIVFGGEKKLYQAIKEAYEIFKPKYIGIYATCPVGLIGDDIHSVAKKAEEELGVKVLAFSCEGYKGVSQSAGHHIANNGVITRVVGTQELENPTPFDINIFGEYNIGGDVWVIKPLLERIGYRVVSVFTGDAKYEDLARAHQAKLSILMCHRSINYSNQMMEQKYGVPWLKVNYIGIEATIRSLREMARFFDDPQLTANTEKVIAEELAVIQPQLEYYRQRLKGKKVMIFTGGSRSHHYQELCADLGMEVIMAGYQFAHRDDYEGRKIIPEIKPHPYHKTIDDYTFKLQPGHKPPFDEQFIERKKHELPDHLMNYEGMMVHMKEGAFVIDDLNHYETEFLIKEIKPDLFLSGIKDRYVTQKMGIPSRQLHSYDYSGPYTGFQGAIQFARDMDMAINNPLWKQITPPWASM</sequence>
<evidence type="ECO:0000256" key="7">
    <source>
        <dbReference type="ARBA" id="ARBA00022723"/>
    </source>
</evidence>
<evidence type="ECO:0000256" key="8">
    <source>
        <dbReference type="ARBA" id="ARBA00022741"/>
    </source>
</evidence>
<dbReference type="PANTHER" id="PTHR43457">
    <property type="entry name" value="NITROGENASE MOLYBDENUM-IRON PROTEIN ALPHA CHAIN"/>
    <property type="match status" value="1"/>
</dbReference>